<keyword evidence="2" id="KW-1185">Reference proteome</keyword>
<sequence length="114" mass="13006">MDAKRKKELLDAYKNRCPDMGVISLRCTATGESFLGISKDIPSGFNSVCFKLSSGGYPNRRLQSLWSQYGEAGFERLVMRTLEYDDPRKDHMPELKKLLDQCLAEDPQASLLWK</sequence>
<dbReference type="EMBL" id="JAHLQN010000001">
    <property type="protein sequence ID" value="MBU5627944.1"/>
    <property type="molecule type" value="Genomic_DNA"/>
</dbReference>
<dbReference type="CDD" id="cd10451">
    <property type="entry name" value="GIY-YIG_LuxR_like"/>
    <property type="match status" value="1"/>
</dbReference>
<organism evidence="1 2">
    <name type="scientific">Dysosmobacter acutus</name>
    <dbReference type="NCBI Taxonomy" id="2841504"/>
    <lineage>
        <taxon>Bacteria</taxon>
        <taxon>Bacillati</taxon>
        <taxon>Bacillota</taxon>
        <taxon>Clostridia</taxon>
        <taxon>Eubacteriales</taxon>
        <taxon>Oscillospiraceae</taxon>
        <taxon>Dysosmobacter</taxon>
    </lineage>
</organism>
<protein>
    <submittedName>
        <fullName evidence="1">GIY-YIG nuclease family protein</fullName>
    </submittedName>
</protein>
<name>A0ABS6FCE3_9FIRM</name>
<accession>A0ABS6FCE3</accession>
<dbReference type="RefSeq" id="WP_216633256.1">
    <property type="nucleotide sequence ID" value="NZ_JAHLQN010000001.1"/>
</dbReference>
<dbReference type="Proteomes" id="UP000787672">
    <property type="component" value="Unassembled WGS sequence"/>
</dbReference>
<gene>
    <name evidence="1" type="ORF">KQI82_13615</name>
</gene>
<proteinExistence type="predicted"/>
<reference evidence="1 2" key="1">
    <citation type="submission" date="2021-06" db="EMBL/GenBank/DDBJ databases">
        <authorList>
            <person name="Sun Q."/>
            <person name="Li D."/>
        </authorList>
    </citation>
    <scope>NUCLEOTIDE SEQUENCE [LARGE SCALE GENOMIC DNA]</scope>
    <source>
        <strain evidence="1 2">MSJ-2</strain>
    </source>
</reference>
<comment type="caution">
    <text evidence="1">The sequence shown here is derived from an EMBL/GenBank/DDBJ whole genome shotgun (WGS) entry which is preliminary data.</text>
</comment>
<evidence type="ECO:0000313" key="1">
    <source>
        <dbReference type="EMBL" id="MBU5627944.1"/>
    </source>
</evidence>
<evidence type="ECO:0000313" key="2">
    <source>
        <dbReference type="Proteomes" id="UP000787672"/>
    </source>
</evidence>